<dbReference type="Pfam" id="PF13896">
    <property type="entry name" value="Glyco_transf_49"/>
    <property type="match status" value="2"/>
</dbReference>
<dbReference type="EMBL" id="JABCKV010000013">
    <property type="protein sequence ID" value="KAG5647110.1"/>
    <property type="molecule type" value="Genomic_DNA"/>
</dbReference>
<evidence type="ECO:0000313" key="8">
    <source>
        <dbReference type="Proteomes" id="UP000775547"/>
    </source>
</evidence>
<keyword evidence="6" id="KW-0325">Glycoprotein</keyword>
<dbReference type="GO" id="GO:0035269">
    <property type="term" value="P:protein O-linked glycosylation via mannose"/>
    <property type="evidence" value="ECO:0007669"/>
    <property type="project" value="TreeGrafter"/>
</dbReference>
<evidence type="ECO:0000313" key="7">
    <source>
        <dbReference type="EMBL" id="KAG5647110.1"/>
    </source>
</evidence>
<organism evidence="7 8">
    <name type="scientific">Asterophora parasitica</name>
    <dbReference type="NCBI Taxonomy" id="117018"/>
    <lineage>
        <taxon>Eukaryota</taxon>
        <taxon>Fungi</taxon>
        <taxon>Dikarya</taxon>
        <taxon>Basidiomycota</taxon>
        <taxon>Agaricomycotina</taxon>
        <taxon>Agaricomycetes</taxon>
        <taxon>Agaricomycetidae</taxon>
        <taxon>Agaricales</taxon>
        <taxon>Tricholomatineae</taxon>
        <taxon>Lyophyllaceae</taxon>
        <taxon>Asterophora</taxon>
    </lineage>
</organism>
<keyword evidence="8" id="KW-1185">Reference proteome</keyword>
<dbReference type="PANTHER" id="PTHR12270">
    <property type="entry name" value="GLYCOSYLTRANSFERASE-RELATED"/>
    <property type="match status" value="1"/>
</dbReference>
<evidence type="ECO:0000256" key="2">
    <source>
        <dbReference type="ARBA" id="ARBA00022692"/>
    </source>
</evidence>
<dbReference type="SUPFAM" id="SSF53448">
    <property type="entry name" value="Nucleotide-diphospho-sugar transferases"/>
    <property type="match status" value="1"/>
</dbReference>
<keyword evidence="3" id="KW-0735">Signal-anchor</keyword>
<dbReference type="InterPro" id="IPR029044">
    <property type="entry name" value="Nucleotide-diphossugar_trans"/>
</dbReference>
<comment type="subcellular location">
    <subcellularLocation>
        <location evidence="1">Membrane</location>
        <topology evidence="1">Single-pass type II membrane protein</topology>
    </subcellularLocation>
</comment>
<dbReference type="InterPro" id="IPR051292">
    <property type="entry name" value="Xyl/GlcA_transferase"/>
</dbReference>
<dbReference type="GO" id="GO:0016020">
    <property type="term" value="C:membrane"/>
    <property type="evidence" value="ECO:0007669"/>
    <property type="project" value="UniProtKB-SubCell"/>
</dbReference>
<dbReference type="GO" id="GO:0042285">
    <property type="term" value="F:xylosyltransferase activity"/>
    <property type="evidence" value="ECO:0007669"/>
    <property type="project" value="TreeGrafter"/>
</dbReference>
<gene>
    <name evidence="7" type="ORF">DXG03_001481</name>
</gene>
<proteinExistence type="predicted"/>
<reference evidence="7" key="2">
    <citation type="submission" date="2021-10" db="EMBL/GenBank/DDBJ databases">
        <title>Phylogenomics reveals ancestral predisposition of the termite-cultivated fungus Termitomyces towards a domesticated lifestyle.</title>
        <authorList>
            <person name="Auxier B."/>
            <person name="Grum-Grzhimaylo A."/>
            <person name="Cardenas M.E."/>
            <person name="Lodge J.D."/>
            <person name="Laessoe T."/>
            <person name="Pedersen O."/>
            <person name="Smith M.E."/>
            <person name="Kuyper T.W."/>
            <person name="Franco-Molano E.A."/>
            <person name="Baroni T.J."/>
            <person name="Aanen D.K."/>
        </authorList>
    </citation>
    <scope>NUCLEOTIDE SEQUENCE</scope>
    <source>
        <strain evidence="7">AP01</strain>
        <tissue evidence="7">Mycelium</tissue>
    </source>
</reference>
<keyword evidence="2" id="KW-0812">Transmembrane</keyword>
<dbReference type="AlphaFoldDB" id="A0A9P7GGW9"/>
<protein>
    <recommendedName>
        <fullName evidence="9">Glycosyltransferase family 49 protein</fullName>
    </recommendedName>
</protein>
<keyword evidence="4" id="KW-1133">Transmembrane helix</keyword>
<reference evidence="7" key="1">
    <citation type="submission" date="2020-07" db="EMBL/GenBank/DDBJ databases">
        <authorList>
            <person name="Nieuwenhuis M."/>
            <person name="Van De Peppel L.J.J."/>
        </authorList>
    </citation>
    <scope>NUCLEOTIDE SEQUENCE</scope>
    <source>
        <strain evidence="7">AP01</strain>
        <tissue evidence="7">Mycelium</tissue>
    </source>
</reference>
<dbReference type="OrthoDB" id="411524at2759"/>
<keyword evidence="5" id="KW-0472">Membrane</keyword>
<evidence type="ECO:0000256" key="6">
    <source>
        <dbReference type="ARBA" id="ARBA00023180"/>
    </source>
</evidence>
<evidence type="ECO:0000256" key="5">
    <source>
        <dbReference type="ARBA" id="ARBA00023136"/>
    </source>
</evidence>
<evidence type="ECO:0000256" key="1">
    <source>
        <dbReference type="ARBA" id="ARBA00004606"/>
    </source>
</evidence>
<sequence>MSPRSLWVLFTSPTPKKDPRLQEARKYDLDPRFLQFSGGQTEWRSSNLALQHGLGSPEPFFVDEELTLSKAFSSSMRPTKIIPYLYRATARFDQDDITITTLVTTSRFQAFSRMVERYQGPISVTIHVGNSTSEIRSLLKSLRALYLSSKSMATYVDVHLVIDAFDRQFNTWRNIARLFARTDYVMMLDVDFYLCTDFRTAMRNSWHIMHQLRDGNAAFVIPAFEYVKYADGVDHRIFPKDKRTLLGLVKSKRLGMFHASWAPGHNSTDYKRYYAAPPGDVYKVTQYQSAYEPYVIFKKDGPPWCDERFIGYGGNKAACLFEMYISGISYFVLADHFIIHQSHRYEEAARRNEVRLRT</sequence>
<dbReference type="PANTHER" id="PTHR12270:SF25">
    <property type="entry name" value="GLYCOSYLTRANSFERASE-LIKE PROTEIN LARGE"/>
    <property type="match status" value="1"/>
</dbReference>
<comment type="caution">
    <text evidence="7">The sequence shown here is derived from an EMBL/GenBank/DDBJ whole genome shotgun (WGS) entry which is preliminary data.</text>
</comment>
<accession>A0A9P7GGW9</accession>
<evidence type="ECO:0008006" key="9">
    <source>
        <dbReference type="Google" id="ProtNLM"/>
    </source>
</evidence>
<dbReference type="Proteomes" id="UP000775547">
    <property type="component" value="Unassembled WGS sequence"/>
</dbReference>
<evidence type="ECO:0000256" key="3">
    <source>
        <dbReference type="ARBA" id="ARBA00022968"/>
    </source>
</evidence>
<evidence type="ECO:0000256" key="4">
    <source>
        <dbReference type="ARBA" id="ARBA00022989"/>
    </source>
</evidence>
<dbReference type="GO" id="GO:0015020">
    <property type="term" value="F:glucuronosyltransferase activity"/>
    <property type="evidence" value="ECO:0007669"/>
    <property type="project" value="TreeGrafter"/>
</dbReference>
<name>A0A9P7GGW9_9AGAR</name>